<dbReference type="SMART" id="SM00355">
    <property type="entry name" value="ZnF_C2H2"/>
    <property type="match status" value="15"/>
</dbReference>
<evidence type="ECO:0000256" key="3">
    <source>
        <dbReference type="ARBA" id="ARBA00022737"/>
    </source>
</evidence>
<evidence type="ECO:0000256" key="10">
    <source>
        <dbReference type="PROSITE-ProRule" id="PRU00042"/>
    </source>
</evidence>
<feature type="domain" description="C2H2-type" evidence="12">
    <location>
        <begin position="643"/>
        <end position="670"/>
    </location>
</feature>
<feature type="domain" description="C2H2-type" evidence="12">
    <location>
        <begin position="1283"/>
        <end position="1310"/>
    </location>
</feature>
<feature type="domain" description="C2H2-type" evidence="12">
    <location>
        <begin position="673"/>
        <end position="696"/>
    </location>
</feature>
<feature type="compositionally biased region" description="Basic and acidic residues" evidence="11">
    <location>
        <begin position="953"/>
        <end position="966"/>
    </location>
</feature>
<feature type="region of interest" description="Disordered" evidence="11">
    <location>
        <begin position="81"/>
        <end position="136"/>
    </location>
</feature>
<dbReference type="SUPFAM" id="SSF57667">
    <property type="entry name" value="beta-beta-alpha zinc fingers"/>
    <property type="match status" value="5"/>
</dbReference>
<keyword evidence="8" id="KW-0804">Transcription</keyword>
<dbReference type="RefSeq" id="XP_029637570.1">
    <property type="nucleotide sequence ID" value="XM_029781710.2"/>
</dbReference>
<feature type="compositionally biased region" description="Low complexity" evidence="11">
    <location>
        <begin position="1094"/>
        <end position="1116"/>
    </location>
</feature>
<evidence type="ECO:0000313" key="13">
    <source>
        <dbReference type="Proteomes" id="UP000515154"/>
    </source>
</evidence>
<dbReference type="GO" id="GO:0001228">
    <property type="term" value="F:DNA-binding transcription activator activity, RNA polymerase II-specific"/>
    <property type="evidence" value="ECO:0007669"/>
    <property type="project" value="TreeGrafter"/>
</dbReference>
<dbReference type="Pfam" id="PF13909">
    <property type="entry name" value="zf-H2C2_5"/>
    <property type="match status" value="1"/>
</dbReference>
<evidence type="ECO:0000256" key="7">
    <source>
        <dbReference type="ARBA" id="ARBA00023125"/>
    </source>
</evidence>
<feature type="region of interest" description="Disordered" evidence="11">
    <location>
        <begin position="287"/>
        <end position="319"/>
    </location>
</feature>
<feature type="domain" description="C2H2-type" evidence="12">
    <location>
        <begin position="204"/>
        <end position="231"/>
    </location>
</feature>
<feature type="region of interest" description="Disordered" evidence="11">
    <location>
        <begin position="1"/>
        <end position="48"/>
    </location>
</feature>
<keyword evidence="4 10" id="KW-0863">Zinc-finger</keyword>
<dbReference type="KEGG" id="osn:115212902"/>
<keyword evidence="7" id="KW-0238">DNA-binding</keyword>
<gene>
    <name evidence="14" type="primary">LOC115212902</name>
</gene>
<name>A0A6P7SH80_9MOLL</name>
<feature type="region of interest" description="Disordered" evidence="11">
    <location>
        <begin position="492"/>
        <end position="521"/>
    </location>
</feature>
<feature type="region of interest" description="Disordered" evidence="11">
    <location>
        <begin position="729"/>
        <end position="811"/>
    </location>
</feature>
<keyword evidence="3" id="KW-0677">Repeat</keyword>
<feature type="domain" description="C2H2-type" evidence="12">
    <location>
        <begin position="372"/>
        <end position="399"/>
    </location>
</feature>
<evidence type="ECO:0000256" key="2">
    <source>
        <dbReference type="ARBA" id="ARBA00022723"/>
    </source>
</evidence>
<dbReference type="PANTHER" id="PTHR46451:SF1">
    <property type="entry name" value="RAS-RESPONSIVE ELEMENT-BINDING PROTEIN 1"/>
    <property type="match status" value="1"/>
</dbReference>
<reference evidence="14" key="1">
    <citation type="submission" date="2025-08" db="UniProtKB">
        <authorList>
            <consortium name="RefSeq"/>
        </authorList>
    </citation>
    <scope>IDENTIFICATION</scope>
</reference>
<evidence type="ECO:0000256" key="4">
    <source>
        <dbReference type="ARBA" id="ARBA00022771"/>
    </source>
</evidence>
<keyword evidence="2" id="KW-0479">Metal-binding</keyword>
<feature type="domain" description="C2H2-type" evidence="12">
    <location>
        <begin position="586"/>
        <end position="615"/>
    </location>
</feature>
<comment type="subcellular location">
    <subcellularLocation>
        <location evidence="1">Nucleus</location>
    </subcellularLocation>
</comment>
<evidence type="ECO:0000256" key="9">
    <source>
        <dbReference type="ARBA" id="ARBA00023242"/>
    </source>
</evidence>
<keyword evidence="9" id="KW-0539">Nucleus</keyword>
<organism evidence="13 14">
    <name type="scientific">Octopus sinensis</name>
    <name type="common">East Asian common octopus</name>
    <dbReference type="NCBI Taxonomy" id="2607531"/>
    <lineage>
        <taxon>Eukaryota</taxon>
        <taxon>Metazoa</taxon>
        <taxon>Spiralia</taxon>
        <taxon>Lophotrochozoa</taxon>
        <taxon>Mollusca</taxon>
        <taxon>Cephalopoda</taxon>
        <taxon>Coleoidea</taxon>
        <taxon>Octopodiformes</taxon>
        <taxon>Octopoda</taxon>
        <taxon>Incirrata</taxon>
        <taxon>Octopodidae</taxon>
        <taxon>Octopus</taxon>
    </lineage>
</organism>
<dbReference type="GO" id="GO:0000978">
    <property type="term" value="F:RNA polymerase II cis-regulatory region sequence-specific DNA binding"/>
    <property type="evidence" value="ECO:0007669"/>
    <property type="project" value="TreeGrafter"/>
</dbReference>
<proteinExistence type="predicted"/>
<evidence type="ECO:0000256" key="11">
    <source>
        <dbReference type="SAM" id="MobiDB-lite"/>
    </source>
</evidence>
<evidence type="ECO:0000259" key="12">
    <source>
        <dbReference type="PROSITE" id="PS50157"/>
    </source>
</evidence>
<feature type="domain" description="C2H2-type" evidence="12">
    <location>
        <begin position="144"/>
        <end position="171"/>
    </location>
</feature>
<feature type="region of interest" description="Disordered" evidence="11">
    <location>
        <begin position="443"/>
        <end position="480"/>
    </location>
</feature>
<evidence type="ECO:0000256" key="1">
    <source>
        <dbReference type="ARBA" id="ARBA00004123"/>
    </source>
</evidence>
<evidence type="ECO:0000313" key="14">
    <source>
        <dbReference type="RefSeq" id="XP_029637570.1"/>
    </source>
</evidence>
<feature type="compositionally biased region" description="Low complexity" evidence="11">
    <location>
        <begin position="763"/>
        <end position="776"/>
    </location>
</feature>
<dbReference type="InterPro" id="IPR036236">
    <property type="entry name" value="Znf_C2H2_sf"/>
</dbReference>
<dbReference type="InterPro" id="IPR013087">
    <property type="entry name" value="Znf_C2H2_type"/>
</dbReference>
<keyword evidence="13" id="KW-1185">Reference proteome</keyword>
<dbReference type="Gene3D" id="3.30.160.60">
    <property type="entry name" value="Classic Zinc Finger"/>
    <property type="match status" value="10"/>
</dbReference>
<feature type="domain" description="C2H2-type" evidence="12">
    <location>
        <begin position="1012"/>
        <end position="1035"/>
    </location>
</feature>
<evidence type="ECO:0000256" key="6">
    <source>
        <dbReference type="ARBA" id="ARBA00023015"/>
    </source>
</evidence>
<dbReference type="GO" id="GO:0005634">
    <property type="term" value="C:nucleus"/>
    <property type="evidence" value="ECO:0007669"/>
    <property type="project" value="UniProtKB-SubCell"/>
</dbReference>
<feature type="compositionally biased region" description="Low complexity" evidence="11">
    <location>
        <begin position="729"/>
        <end position="745"/>
    </location>
</feature>
<dbReference type="GO" id="GO:0008270">
    <property type="term" value="F:zinc ion binding"/>
    <property type="evidence" value="ECO:0007669"/>
    <property type="project" value="UniProtKB-KW"/>
</dbReference>
<evidence type="ECO:0000256" key="8">
    <source>
        <dbReference type="ARBA" id="ARBA00023163"/>
    </source>
</evidence>
<dbReference type="Proteomes" id="UP000515154">
    <property type="component" value="Linkage group LG6"/>
</dbReference>
<protein>
    <submittedName>
        <fullName evidence="14">Ras-responsive element-binding protein 1 isoform X1</fullName>
    </submittedName>
</protein>
<sequence length="1380" mass="156008">MSRRKQSNPRPLLDFNRKKSPDASTQDQTSVHVGKFELQKSNGYVVAKSDEEPHAPLLMDAKSINSPAGVQLSSLPEHFILAPSKPSTSAGSNNCSPSQTTLSKHQLKMDPNAAAGKGKKSKIPAKRKSSGKIMPIDKNGNNIYECPQCKENLQSLRELTSHLRSHNGINNSRSDHECHQCHKILSSSSSLDRHMLTHSGEKPFSCTICTQSFTTNGNMHRHMRTHEKKNETKRNYLKLKQKGLGSRVGAYAGKNASSIPSAAKINDLHGDITSLWIDVHPKKIKPNSLTSPTNLIVPSTQPTQDAPQDLSQKSNTSLLQHDDIKREEFGDPYENSSLEITKVDFSTTKFPLMCVAQDKRSISRQKSFQHKYSCTQCSSTFPCQKALDLHYQDHFPDQPTSCSTCKVTFNSTEELKQHSLHYHQDRGKECQRAFMNSLNLTSCSGTRSVSPKSEISTSEIAPVNKRSNSESQLSGLESPKISFEEATSLKDFAESNLMPEKTKNDSKDGLPTNAHQSKAASLASKKKSSYTCTYCNQIFPNTRAAKSHERSHLGLSPYQCKSCSYSSPDKSTLIRHMRTHNGERPYQCKLCSYPFTTKANCERHVKKKHHISTKEELELKVSYNKESNKEVPNGEDAFSSPDTVCKYCNIDFKYFRHLKHHLRKHRSSEEKPFRCKECQMGFSTKANCMRHIQNKHIDIDHANIENYIIVQDPLLSSFAHGRLSPRSLSLSPIPSPGNNSSNNHSYLTPDSDVKPLDLRSSKNHPASAASPSANSSILDDDGSDEPIDLSVKKSKKSSRKTSKSTDPSSLRAKCNLDFQRNLDQQWHVNQPHNNMALPSVQQQEHLLKKSPQYVLQESNRISSPVAFDSDNGDLASVKQILSTAGANTFKEYMNPAEEDLTPSHANGHEDILSPDEYDSDLINKIKREPQDPEENEDNINLILDECNSTSLIESKETISQETDQSKQKSLKKKRNSYADSPHKLKCPYCPRNFPWASSLKRHILTHTGEKPFECPKCHVIFSTKSNRERHLTRKHGVNMLDPAARQSMDRPHKCHHCVFSSFATKENLRRHYHERHPNDPIPENVGYDPDEKILNLSSPSTDLLNNNDNNNNDNNRVNSYNETFHSTSQNNGEDFDGGLNVSNINYEIDKQGMDDEDLVNDENGEEMLPDNRHWSPTTAKLPIMKLEESAEINHSLLVKHRKDHEVDSPFMCYLCDSSFDERAKCLAHIEQQHNTQWQVVAAKINIDNIEYFCNKMDHIVSQRCKMSANVDASRKTDYLSRKVYCSFCAQRFWFLQDLRCHMRSHTVNNFIEENQDQSKSDSEINRTKGQLPMEIAFEESQEDCKSDILPEILGLNESDIEKMLENATSGGNLSYIASDK</sequence>
<feature type="region of interest" description="Disordered" evidence="11">
    <location>
        <begin position="898"/>
        <end position="918"/>
    </location>
</feature>
<feature type="region of interest" description="Disordered" evidence="11">
    <location>
        <begin position="953"/>
        <end position="979"/>
    </location>
</feature>
<feature type="domain" description="C2H2-type" evidence="12">
    <location>
        <begin position="530"/>
        <end position="557"/>
    </location>
</feature>
<feature type="compositionally biased region" description="Polar residues" evidence="11">
    <location>
        <begin position="443"/>
        <end position="475"/>
    </location>
</feature>
<feature type="compositionally biased region" description="Polar residues" evidence="11">
    <location>
        <begin position="22"/>
        <end position="31"/>
    </location>
</feature>
<evidence type="ECO:0000256" key="5">
    <source>
        <dbReference type="ARBA" id="ARBA00022833"/>
    </source>
</evidence>
<feature type="compositionally biased region" description="Basic residues" evidence="11">
    <location>
        <begin position="117"/>
        <end position="130"/>
    </location>
</feature>
<feature type="compositionally biased region" description="Basic and acidic residues" evidence="11">
    <location>
        <begin position="751"/>
        <end position="760"/>
    </location>
</feature>
<feature type="region of interest" description="Disordered" evidence="11">
    <location>
        <begin position="1073"/>
        <end position="1116"/>
    </location>
</feature>
<dbReference type="Pfam" id="PF00096">
    <property type="entry name" value="zf-C2H2"/>
    <property type="match status" value="3"/>
</dbReference>
<keyword evidence="6" id="KW-0805">Transcription regulation</keyword>
<dbReference type="FunFam" id="3.30.160.60:FF:000100">
    <property type="entry name" value="Zinc finger 45-like"/>
    <property type="match status" value="1"/>
</dbReference>
<feature type="compositionally biased region" description="Acidic residues" evidence="11">
    <location>
        <begin position="778"/>
        <end position="787"/>
    </location>
</feature>
<feature type="domain" description="C2H2-type" evidence="12">
    <location>
        <begin position="558"/>
        <end position="585"/>
    </location>
</feature>
<dbReference type="PANTHER" id="PTHR46451">
    <property type="entry name" value="RAS-RESPONSIVE ELEMENT-BINDING PROTEIN 1"/>
    <property type="match status" value="1"/>
</dbReference>
<dbReference type="PROSITE" id="PS50157">
    <property type="entry name" value="ZINC_FINGER_C2H2_2"/>
    <property type="match status" value="12"/>
</dbReference>
<dbReference type="FunFam" id="3.30.160.60:FF:001788">
    <property type="entry name" value="ras-responsive element-binding protein 1"/>
    <property type="match status" value="1"/>
</dbReference>
<feature type="domain" description="C2H2-type" evidence="12">
    <location>
        <begin position="984"/>
        <end position="1011"/>
    </location>
</feature>
<feature type="domain" description="C2H2-type" evidence="12">
    <location>
        <begin position="176"/>
        <end position="203"/>
    </location>
</feature>
<dbReference type="PROSITE" id="PS00028">
    <property type="entry name" value="ZINC_FINGER_C2H2_1"/>
    <property type="match status" value="13"/>
</dbReference>
<dbReference type="InterPro" id="IPR052795">
    <property type="entry name" value="RREB1"/>
</dbReference>
<feature type="compositionally biased region" description="Basic residues" evidence="11">
    <location>
        <begin position="792"/>
        <end position="802"/>
    </location>
</feature>
<dbReference type="FunFam" id="3.30.160.60:FF:000325">
    <property type="entry name" value="ZFP90 zinc finger protein"/>
    <property type="match status" value="1"/>
</dbReference>
<accession>A0A6P7SH80</accession>
<keyword evidence="5" id="KW-0862">Zinc</keyword>
<feature type="compositionally biased region" description="Polar residues" evidence="11">
    <location>
        <begin position="85"/>
        <end position="104"/>
    </location>
</feature>